<comment type="caution">
    <text evidence="1">The sequence shown here is derived from an EMBL/GenBank/DDBJ whole genome shotgun (WGS) entry which is preliminary data.</text>
</comment>
<dbReference type="Proteomes" id="UP001407347">
    <property type="component" value="Unassembled WGS sequence"/>
</dbReference>
<name>A0ABV0A5I9_9HYPH</name>
<organism evidence="1 2">
    <name type="scientific">Methylobacterium ajmalii</name>
    <dbReference type="NCBI Taxonomy" id="2738439"/>
    <lineage>
        <taxon>Bacteria</taxon>
        <taxon>Pseudomonadati</taxon>
        <taxon>Pseudomonadota</taxon>
        <taxon>Alphaproteobacteria</taxon>
        <taxon>Hyphomicrobiales</taxon>
        <taxon>Methylobacteriaceae</taxon>
        <taxon>Methylobacterium</taxon>
    </lineage>
</organism>
<evidence type="ECO:0000313" key="1">
    <source>
        <dbReference type="EMBL" id="MEN3238590.1"/>
    </source>
</evidence>
<gene>
    <name evidence="1" type="ORF">PUR29_34690</name>
</gene>
<proteinExistence type="predicted"/>
<reference evidence="1 2" key="1">
    <citation type="journal article" date="2023" name="PLoS ONE">
        <title>Complete genome assembly of Hawai'i environmental nontuberculous mycobacteria reveals unexpected co-isolation with methylobacteria.</title>
        <authorList>
            <person name="Hendrix J."/>
            <person name="Epperson L.E."/>
            <person name="Tong E.I."/>
            <person name="Chan Y.L."/>
            <person name="Hasan N.A."/>
            <person name="Dawrs S.N."/>
            <person name="Norton G.J."/>
            <person name="Virdi R."/>
            <person name="Crooks J.L."/>
            <person name="Chan E.D."/>
            <person name="Honda J.R."/>
            <person name="Strong M."/>
        </authorList>
    </citation>
    <scope>NUCLEOTIDE SEQUENCE [LARGE SCALE GENOMIC DNA]</scope>
    <source>
        <strain evidence="1 2">NJH_HI04-1</strain>
    </source>
</reference>
<dbReference type="EMBL" id="JAQYXP010000006">
    <property type="protein sequence ID" value="MEN3238590.1"/>
    <property type="molecule type" value="Genomic_DNA"/>
</dbReference>
<evidence type="ECO:0008006" key="3">
    <source>
        <dbReference type="Google" id="ProtNLM"/>
    </source>
</evidence>
<dbReference type="RefSeq" id="WP_346013721.1">
    <property type="nucleotide sequence ID" value="NZ_JAQYXP010000006.1"/>
</dbReference>
<protein>
    <recommendedName>
        <fullName evidence="3">Antirepressor protein C-terminal domain-containing protein</fullName>
    </recommendedName>
</protein>
<keyword evidence="2" id="KW-1185">Reference proteome</keyword>
<evidence type="ECO:0000313" key="2">
    <source>
        <dbReference type="Proteomes" id="UP001407347"/>
    </source>
</evidence>
<sequence length="442" mass="50197">MHSHALQVTRKVTEVLDRHEVPYTINDSGKHPHIEYKHNNQTHRVPLHNKRISGGFYDIIPTVRRVERTITRQEDEMSATATIVQIHSPTMTIESIRDFDGEPRVDEVTLGGVLGYTRTKGGMRAIVQRRRDEIESFGPIVSEAVPTTERGGRPGQRLFFNEAQSLLLTMFSDAPAAATVRRRLIEIFLEWKHGHAEPQAPNLPAPAESEILANGTAIEAITQAVVQAMGNRELVRFDTSAGDRPVMAADARKMLEDLFFWQRSKLNDMHNELARRDETLLLMGRALQDQEHRIHALGDQIETARRTIIGVVASTRTQKPVEPPHQAEMELPVPAERPTVEVAPPEPQIERVTIQQVYDIIGIDRRKVKIDRAFSGLVRMGLEHYHYREGVEIEKAPLKYGSGRVNMFARHLVLPWYEERGRANLMKHLKKRFRTGPLAGLA</sequence>
<accession>A0ABV0A5I9</accession>